<sequence>MAPILANENLGSLSFGQLTGPNSEDATQQSFNSICVAYREVDKCLERCEQSSDNSARVRQTYAGIRFICVEHSKEFFESLPCLAREEPRAMATCKNEINASLEASNRFSKAVINREQHSIRQRFENLCKQLGSMIDCVEPVTRKGCGDDAAWMMLRFITVGFSSFEQLYSQLGISDQLPTSCRSLLNLRHQPMERHSNPRSLARGAAISSNYPILTLLMIIFLR</sequence>
<dbReference type="PANTHER" id="PTHR36944:SF4">
    <property type="entry name" value="CPG4 DOMAIN-CONTAINING PROTEIN"/>
    <property type="match status" value="1"/>
</dbReference>
<dbReference type="AlphaFoldDB" id="A0AA36CZ57"/>
<evidence type="ECO:0008006" key="3">
    <source>
        <dbReference type="Google" id="ProtNLM"/>
    </source>
</evidence>
<dbReference type="EMBL" id="CATQJA010002644">
    <property type="protein sequence ID" value="CAJ0576537.1"/>
    <property type="molecule type" value="Genomic_DNA"/>
</dbReference>
<comment type="caution">
    <text evidence="1">The sequence shown here is derived from an EMBL/GenBank/DDBJ whole genome shotgun (WGS) entry which is preliminary data.</text>
</comment>
<keyword evidence="2" id="KW-1185">Reference proteome</keyword>
<dbReference type="Proteomes" id="UP001177023">
    <property type="component" value="Unassembled WGS sequence"/>
</dbReference>
<feature type="non-terminal residue" evidence="1">
    <location>
        <position position="1"/>
    </location>
</feature>
<accession>A0AA36CZ57</accession>
<dbReference type="PANTHER" id="PTHR36944">
    <property type="entry name" value="PROTEIN CBG02791-RELATED"/>
    <property type="match status" value="1"/>
</dbReference>
<organism evidence="1 2">
    <name type="scientific">Mesorhabditis spiculigera</name>
    <dbReference type="NCBI Taxonomy" id="96644"/>
    <lineage>
        <taxon>Eukaryota</taxon>
        <taxon>Metazoa</taxon>
        <taxon>Ecdysozoa</taxon>
        <taxon>Nematoda</taxon>
        <taxon>Chromadorea</taxon>
        <taxon>Rhabditida</taxon>
        <taxon>Rhabditina</taxon>
        <taxon>Rhabditomorpha</taxon>
        <taxon>Rhabditoidea</taxon>
        <taxon>Rhabditidae</taxon>
        <taxon>Mesorhabditinae</taxon>
        <taxon>Mesorhabditis</taxon>
    </lineage>
</organism>
<evidence type="ECO:0000313" key="1">
    <source>
        <dbReference type="EMBL" id="CAJ0576537.1"/>
    </source>
</evidence>
<evidence type="ECO:0000313" key="2">
    <source>
        <dbReference type="Proteomes" id="UP001177023"/>
    </source>
</evidence>
<proteinExistence type="predicted"/>
<name>A0AA36CZ57_9BILA</name>
<reference evidence="1" key="1">
    <citation type="submission" date="2023-06" db="EMBL/GenBank/DDBJ databases">
        <authorList>
            <person name="Delattre M."/>
        </authorList>
    </citation>
    <scope>NUCLEOTIDE SEQUENCE</scope>
    <source>
        <strain evidence="1">AF72</strain>
    </source>
</reference>
<protein>
    <recommendedName>
        <fullName evidence="3">CPG4 domain-containing protein</fullName>
    </recommendedName>
</protein>
<gene>
    <name evidence="1" type="ORF">MSPICULIGERA_LOCUS14828</name>
</gene>